<organism evidence="7 8">
    <name type="scientific">Grifola frondosa</name>
    <name type="common">Maitake</name>
    <name type="synonym">Polyporus frondosus</name>
    <dbReference type="NCBI Taxonomy" id="5627"/>
    <lineage>
        <taxon>Eukaryota</taxon>
        <taxon>Fungi</taxon>
        <taxon>Dikarya</taxon>
        <taxon>Basidiomycota</taxon>
        <taxon>Agaricomycotina</taxon>
        <taxon>Agaricomycetes</taxon>
        <taxon>Polyporales</taxon>
        <taxon>Grifolaceae</taxon>
        <taxon>Grifola</taxon>
    </lineage>
</organism>
<feature type="transmembrane region" description="Helical" evidence="6">
    <location>
        <begin position="516"/>
        <end position="535"/>
    </location>
</feature>
<comment type="caution">
    <text evidence="7">The sequence shown here is derived from an EMBL/GenBank/DDBJ whole genome shotgun (WGS) entry which is preliminary data.</text>
</comment>
<evidence type="ECO:0000256" key="3">
    <source>
        <dbReference type="ARBA" id="ARBA00022692"/>
    </source>
</evidence>
<dbReference type="Gene3D" id="1.20.1740.10">
    <property type="entry name" value="Amino acid/polyamine transporter I"/>
    <property type="match status" value="1"/>
</dbReference>
<dbReference type="PIRSF" id="PIRSF006060">
    <property type="entry name" value="AA_transporter"/>
    <property type="match status" value="1"/>
</dbReference>
<dbReference type="GO" id="GO:0022857">
    <property type="term" value="F:transmembrane transporter activity"/>
    <property type="evidence" value="ECO:0007669"/>
    <property type="project" value="InterPro"/>
</dbReference>
<dbReference type="PANTHER" id="PTHR45649:SF6">
    <property type="entry name" value="GABA-SPECIFIC PERMEASE"/>
    <property type="match status" value="1"/>
</dbReference>
<accession>A0A1C7MU43</accession>
<dbReference type="OrthoDB" id="4476201at2759"/>
<sequence>MSIGSQVDAKKDSVSSVVPTILVAEVDKRSTVTSQGAIVEGDDAVLARLGYKQEFHRAFNPIEVFGLGFSIIGLFPSIASVLVFAIPNGGPVAMFWGWAICSFFLMFVALALAELGSSAPTAGGLYYWMWTFATPRWRNVLAWVVGYSNSIGFIAGLASVDWGCAVQLMAVVSIGNDTTFVPTTGQTYGVYVALLICHALVSSLATSVVARLQGIYIALNILLCFAIIIALPAATPSELKNTASFAFGGFSNFNGWPNGFAFVLSFLAPLWTIGGFDAPVHISEEAANARVAVPWGIISAVGIAGILGWAINVAVAFCMGTDLEAIMNSPIGQPMATILFNSFGKKGTLAVWSVVVFVQYGKKFLSSQHESDEYDSLCRFLMGSSTLTAASRQTFAFARDRGLPLSRYLYHVNSYTHTPINAMWFSAFIALLLGLLAFAGPNANSAIFGLGVTGQYTAFIIPIACRFAGGKKWSPGPFTLGRWGLPVALVAISWMTFSIIILAFPTSPMPGAPEMNYMIVVLGGWIVLCLAYYYFPVYGGACWFNGPLANIGQDGKVIAVDDREKVFKDTQ</sequence>
<dbReference type="InterPro" id="IPR004840">
    <property type="entry name" value="Amino_acid_permease_CS"/>
</dbReference>
<feature type="transmembrane region" description="Helical" evidence="6">
    <location>
        <begin position="255"/>
        <end position="273"/>
    </location>
</feature>
<name>A0A1C7MU43_GRIFR</name>
<protein>
    <submittedName>
        <fullName evidence="7">Putative amino-acid permease C11D3.08c</fullName>
    </submittedName>
</protein>
<dbReference type="AlphaFoldDB" id="A0A1C7MU43"/>
<dbReference type="STRING" id="5627.A0A1C7MU43"/>
<keyword evidence="4 6" id="KW-1133">Transmembrane helix</keyword>
<dbReference type="Proteomes" id="UP000092993">
    <property type="component" value="Unassembled WGS sequence"/>
</dbReference>
<dbReference type="GO" id="GO:0016020">
    <property type="term" value="C:membrane"/>
    <property type="evidence" value="ECO:0007669"/>
    <property type="project" value="UniProtKB-SubCell"/>
</dbReference>
<dbReference type="GO" id="GO:0006865">
    <property type="term" value="P:amino acid transport"/>
    <property type="evidence" value="ECO:0007669"/>
    <property type="project" value="InterPro"/>
</dbReference>
<evidence type="ECO:0000256" key="1">
    <source>
        <dbReference type="ARBA" id="ARBA00004141"/>
    </source>
</evidence>
<dbReference type="EMBL" id="LUGG01000002">
    <property type="protein sequence ID" value="OBZ78504.1"/>
    <property type="molecule type" value="Genomic_DNA"/>
</dbReference>
<keyword evidence="3 6" id="KW-0812">Transmembrane</keyword>
<comment type="subcellular location">
    <subcellularLocation>
        <location evidence="1">Membrane</location>
        <topology evidence="1">Multi-pass membrane protein</topology>
    </subcellularLocation>
</comment>
<evidence type="ECO:0000256" key="2">
    <source>
        <dbReference type="ARBA" id="ARBA00022448"/>
    </source>
</evidence>
<dbReference type="PROSITE" id="PS00218">
    <property type="entry name" value="AMINO_ACID_PERMEASE_1"/>
    <property type="match status" value="1"/>
</dbReference>
<feature type="transmembrane region" description="Helical" evidence="6">
    <location>
        <begin position="215"/>
        <end position="234"/>
    </location>
</feature>
<feature type="transmembrane region" description="Helical" evidence="6">
    <location>
        <begin position="446"/>
        <end position="468"/>
    </location>
</feature>
<feature type="transmembrane region" description="Helical" evidence="6">
    <location>
        <begin position="293"/>
        <end position="319"/>
    </location>
</feature>
<keyword evidence="8" id="KW-1185">Reference proteome</keyword>
<evidence type="ECO:0000256" key="4">
    <source>
        <dbReference type="ARBA" id="ARBA00022989"/>
    </source>
</evidence>
<evidence type="ECO:0000256" key="6">
    <source>
        <dbReference type="SAM" id="Phobius"/>
    </source>
</evidence>
<proteinExistence type="predicted"/>
<gene>
    <name evidence="7" type="ORF">A0H81_02126</name>
</gene>
<feature type="transmembrane region" description="Helical" evidence="6">
    <location>
        <begin position="92"/>
        <end position="113"/>
    </location>
</feature>
<evidence type="ECO:0000313" key="7">
    <source>
        <dbReference type="EMBL" id="OBZ78504.1"/>
    </source>
</evidence>
<dbReference type="PANTHER" id="PTHR45649">
    <property type="entry name" value="AMINO-ACID PERMEASE BAT1"/>
    <property type="match status" value="1"/>
</dbReference>
<feature type="transmembrane region" description="Helical" evidence="6">
    <location>
        <begin position="64"/>
        <end position="86"/>
    </location>
</feature>
<feature type="transmembrane region" description="Helical" evidence="6">
    <location>
        <begin position="422"/>
        <end position="440"/>
    </location>
</feature>
<evidence type="ECO:0000256" key="5">
    <source>
        <dbReference type="ARBA" id="ARBA00023136"/>
    </source>
</evidence>
<evidence type="ECO:0000313" key="8">
    <source>
        <dbReference type="Proteomes" id="UP000092993"/>
    </source>
</evidence>
<reference evidence="7 8" key="1">
    <citation type="submission" date="2016-03" db="EMBL/GenBank/DDBJ databases">
        <title>Whole genome sequencing of Grifola frondosa 9006-11.</title>
        <authorList>
            <person name="Min B."/>
            <person name="Park H."/>
            <person name="Kim J.-G."/>
            <person name="Cho H."/>
            <person name="Oh Y.-L."/>
            <person name="Kong W.-S."/>
            <person name="Choi I.-G."/>
        </authorList>
    </citation>
    <scope>NUCLEOTIDE SEQUENCE [LARGE SCALE GENOMIC DNA]</scope>
    <source>
        <strain evidence="7 8">9006-11</strain>
    </source>
</reference>
<dbReference type="InterPro" id="IPR002293">
    <property type="entry name" value="AA/rel_permease1"/>
</dbReference>
<dbReference type="Pfam" id="PF13520">
    <property type="entry name" value="AA_permease_2"/>
    <property type="match status" value="1"/>
</dbReference>
<keyword evidence="2" id="KW-0813">Transport</keyword>
<keyword evidence="5 6" id="KW-0472">Membrane</keyword>
<feature type="transmembrane region" description="Helical" evidence="6">
    <location>
        <begin position="188"/>
        <end position="209"/>
    </location>
</feature>
<dbReference type="OMA" id="CWLAGYM"/>
<feature type="transmembrane region" description="Helical" evidence="6">
    <location>
        <begin position="480"/>
        <end position="504"/>
    </location>
</feature>